<accession>A0A3P6T964</accession>
<evidence type="ECO:0000256" key="4">
    <source>
        <dbReference type="SAM" id="MobiDB-lite"/>
    </source>
</evidence>
<keyword evidence="9" id="KW-1185">Reference proteome</keyword>
<feature type="region of interest" description="Disordered" evidence="4">
    <location>
        <begin position="864"/>
        <end position="888"/>
    </location>
</feature>
<evidence type="ECO:0000259" key="6">
    <source>
        <dbReference type="Pfam" id="PF26251"/>
    </source>
</evidence>
<dbReference type="InterPro" id="IPR058563">
    <property type="entry name" value="Trs120_TRAPPC9_N"/>
</dbReference>
<comment type="subcellular location">
    <subcellularLocation>
        <location evidence="1">Golgi apparatus</location>
    </subcellularLocation>
</comment>
<dbReference type="AlphaFoldDB" id="A0A3P6T964"/>
<feature type="domain" description="Trs120/TRAPPC9 TPR region" evidence="6">
    <location>
        <begin position="423"/>
        <end position="575"/>
    </location>
</feature>
<dbReference type="OMA" id="HISLPQH"/>
<dbReference type="InterPro" id="IPR013935">
    <property type="entry name" value="Trs120_TRAPPC9"/>
</dbReference>
<evidence type="ECO:0000256" key="2">
    <source>
        <dbReference type="ARBA" id="ARBA00008459"/>
    </source>
</evidence>
<evidence type="ECO:0000313" key="9">
    <source>
        <dbReference type="Proteomes" id="UP000277928"/>
    </source>
</evidence>
<dbReference type="Pfam" id="PF26251">
    <property type="entry name" value="TPR_TRAPPC9-Trs120"/>
    <property type="match status" value="1"/>
</dbReference>
<dbReference type="Pfam" id="PF08626">
    <property type="entry name" value="TRAPPC9-Trs120"/>
    <property type="match status" value="1"/>
</dbReference>
<dbReference type="OrthoDB" id="27962at2759"/>
<keyword evidence="3" id="KW-0333">Golgi apparatus</keyword>
<dbReference type="InterPro" id="IPR058564">
    <property type="entry name" value="TPR_TRAPPC9_Trs120"/>
</dbReference>
<organism evidence="8 9">
    <name type="scientific">Litomosoides sigmodontis</name>
    <name type="common">Filarial nematode worm</name>
    <dbReference type="NCBI Taxonomy" id="42156"/>
    <lineage>
        <taxon>Eukaryota</taxon>
        <taxon>Metazoa</taxon>
        <taxon>Ecdysozoa</taxon>
        <taxon>Nematoda</taxon>
        <taxon>Chromadorea</taxon>
        <taxon>Rhabditida</taxon>
        <taxon>Spirurina</taxon>
        <taxon>Spiruromorpha</taxon>
        <taxon>Filarioidea</taxon>
        <taxon>Onchocercidae</taxon>
        <taxon>Litomosoides</taxon>
    </lineage>
</organism>
<evidence type="ECO:0000259" key="5">
    <source>
        <dbReference type="Pfam" id="PF08626"/>
    </source>
</evidence>
<reference evidence="8 9" key="1">
    <citation type="submission" date="2018-08" db="EMBL/GenBank/DDBJ databases">
        <authorList>
            <person name="Laetsch R D."/>
            <person name="Stevens L."/>
            <person name="Kumar S."/>
            <person name="Blaxter L. M."/>
        </authorList>
    </citation>
    <scope>NUCLEOTIDE SEQUENCE [LARGE SCALE GENOMIC DNA]</scope>
</reference>
<dbReference type="GO" id="GO:0005802">
    <property type="term" value="C:trans-Golgi network"/>
    <property type="evidence" value="ECO:0007669"/>
    <property type="project" value="TreeGrafter"/>
</dbReference>
<protein>
    <submittedName>
        <fullName evidence="8">Uncharacterized protein</fullName>
    </submittedName>
</protein>
<comment type="similarity">
    <text evidence="2">Belongs to the NIBP family.</text>
</comment>
<evidence type="ECO:0000259" key="7">
    <source>
        <dbReference type="Pfam" id="PF26254"/>
    </source>
</evidence>
<feature type="domain" description="Trs120/TRAPPC9 first Ig-like" evidence="7">
    <location>
        <begin position="630"/>
        <end position="736"/>
    </location>
</feature>
<dbReference type="InterPro" id="IPR058565">
    <property type="entry name" value="Ig_TRAPPC9_Trs120_1st"/>
</dbReference>
<dbReference type="Proteomes" id="UP000277928">
    <property type="component" value="Unassembled WGS sequence"/>
</dbReference>
<evidence type="ECO:0000256" key="1">
    <source>
        <dbReference type="ARBA" id="ARBA00004555"/>
    </source>
</evidence>
<proteinExistence type="inferred from homology"/>
<evidence type="ECO:0000256" key="3">
    <source>
        <dbReference type="ARBA" id="ARBA00023034"/>
    </source>
</evidence>
<gene>
    <name evidence="8" type="ORF">NLS_LOCUS3098</name>
</gene>
<dbReference type="EMBL" id="UYRX01000159">
    <property type="protein sequence ID" value="VDK75880.1"/>
    <property type="molecule type" value="Genomic_DNA"/>
</dbReference>
<name>A0A3P6T964_LITSI</name>
<evidence type="ECO:0000313" key="8">
    <source>
        <dbReference type="EMBL" id="VDK75880.1"/>
    </source>
</evidence>
<dbReference type="PANTHER" id="PTHR21512:SF5">
    <property type="entry name" value="TRAFFICKING PROTEIN PARTICLE COMPLEX SUBUNIT 9"/>
    <property type="match status" value="1"/>
</dbReference>
<dbReference type="STRING" id="42156.A0A3P6T964"/>
<dbReference type="PANTHER" id="PTHR21512">
    <property type="entry name" value="TRAFFICKING PROTEIN PARTICLE COMPLEX SUBUNIT 9"/>
    <property type="match status" value="1"/>
</dbReference>
<sequence length="1239" mass="139950">MLGASVPMVEDHCRVIIYVKQFGLRSPALFNCLLERLQRVQCLQVSDNPKRIFVADFTATINADLVKFGEIQAHRRVIGFIGLVQAPTEGEETEASQQLSDVGAAADLQLDCSNPKAHYFAMIKDQYDFVKTEYASTVVDSRCIIIGYPEESMKGFSSRELFCFKTLDDADALEMGIRDFLRSIYYVLESRRLDLSFEKLECPPCPALIDEQKYRQGLENKASKIYRKKCVGRLRKQVADYTLITGLPTLAMDSYQSAIEFLKQANDLLWLAAAHEGWACAAMVAKYDLAEECASISGIQRISTMTSEQILSARKVTQYGTGTSTGHQRHWSDEECSLKNLSRIGEVQILDERSFRQSFRLHWSGSGKCGINYLEIIERFKAALESYERFSFAAWIEYECMMKAASVFRYQHLYVDMESFIREHIGKYLDDSFDQFDHFTKAQICFNSAEVYRKIGFNRKCAFFARLGVLFRLHMANSESPSVADYREVYPILYRTLTGYGMPENPKEFSSDLVRLGPVHIQRRALHEVFMSALRAEYYDAAIRHLCYILQVYYDYMDQETCERMLGELTKLVASRDVQHQLSQHISLPQHGLIIPPIQMMRFPKLEKFAVCPLPGHLAVTIIRPRLHSDIFIYSPFQHEIDSKVTWVQDCACEVSISVSNCLPCELSVSNLSLLSEGCSFEPIPVRLTLPASGANTEAINFKLIGVPRESGRLTITGYSCEVLGIRNICRLRDFPERVKSRGFLSSVFDIEVLPALPVLELKTSLSRAPISEDDVEPTAEITVYSGQTFEHSVSLVNTSKTITIRDVDLVVRQPKVCGGPCMIEIASTEWLEGSDNTVQLKQIEPMERKQIKFRIFGIDPSAMAEDDSQKERNSEAEVSTYDAPSAEEAHDRIPFTGRLLTCEFIFFYRADIDGPNGEQYERRCRLPLAVSIVPAVTVAAWHVLPGDGPTTRYVVVDVTNNTEWDAELTYGKDRVIGVQPKEFCRVPLLCKCCSEVASNAFQEAARRPSHMMQMQEMERLRQILERYVSWHLDIRWSISSSNLSGSVPVGPLLSSVSLLKQLVIPVVTIQASVNGMLFLSDDEITVGIGEIVDLSLSLITPTNDVRSFSGLIQLQCYRDLQNGSLIESNDNMIVLNAESIPFRIAQQEEAVEITDASTSDTVSIENDYAPIAACNFNNELVKQVVIREAFQAHFQILFRHEGAHKIKPLITLNDKSSIISPDELFYCAISFNVVTKVS</sequence>
<dbReference type="Pfam" id="PF26254">
    <property type="entry name" value="Ig_TRAPPC9-Trs120_1st"/>
    <property type="match status" value="1"/>
</dbReference>
<feature type="domain" description="Trs120/TRAPPC9 N-terminal" evidence="5">
    <location>
        <begin position="221"/>
        <end position="287"/>
    </location>
</feature>